<feature type="compositionally biased region" description="Basic residues" evidence="1">
    <location>
        <begin position="376"/>
        <end position="395"/>
    </location>
</feature>
<proteinExistence type="predicted"/>
<feature type="signal peptide" evidence="2">
    <location>
        <begin position="1"/>
        <end position="34"/>
    </location>
</feature>
<keyword evidence="2" id="KW-0732">Signal</keyword>
<accession>A0A1J6HMT1</accession>
<dbReference type="EMBL" id="MOEC01000008">
    <property type="protein sequence ID" value="OIS93691.1"/>
    <property type="molecule type" value="Genomic_DNA"/>
</dbReference>
<protein>
    <recommendedName>
        <fullName evidence="5">DUF3300 domain-containing protein</fullName>
    </recommendedName>
</protein>
<feature type="region of interest" description="Disordered" evidence="1">
    <location>
        <begin position="345"/>
        <end position="443"/>
    </location>
</feature>
<evidence type="ECO:0000313" key="4">
    <source>
        <dbReference type="Proteomes" id="UP000182985"/>
    </source>
</evidence>
<dbReference type="PANTHER" id="PTHR40269">
    <property type="entry name" value="OUTER MEMBRANE PROTEIN-RELATED"/>
    <property type="match status" value="1"/>
</dbReference>
<dbReference type="PANTHER" id="PTHR40269:SF1">
    <property type="entry name" value="OUTER MEMBRANE PROTEIN"/>
    <property type="match status" value="1"/>
</dbReference>
<dbReference type="InterPro" id="IPR021728">
    <property type="entry name" value="DUF3300"/>
</dbReference>
<sequence>MNDRNFFSSNRIKRFSLLLVSTTFLALSGGGASAQQPSATPATAVTEPQNASKAMLNDEEMQILVARIALYPDELVALITSASLYPLQVVEAQRFLEAVKTNSSLKPKEEWDGSVISLLNYPQIVKMMSDDLEWTQAIGNAVASQQKDLLVAIQTLRDKAVADGVIKSDDKVQVTKENNNVVIKSADPQKIYVPQYEPQMLYEPGYAIAPVSYYPDPYPNYYYPTATYFAGFVTGAVFAAAVDWDDWGVWGGRYDGADIDIDCNRCMNNIDVDGRVNFNDVDWKNVDRSKLKFDHNQFSKIDSTNIRSRLEKTGGDNIRNRAQSLKTEKTGARQNKISASSIKDVRANKVQGNRKAANPQSHVKNRPSKPAQTHNRPAHNVKHTMASKRDVRPKRPSGLGEVRPRASAHMSSNRGGRAMGGGHQFERRSMGGGHARMPHGHRR</sequence>
<dbReference type="Pfam" id="PF11737">
    <property type="entry name" value="DUF3300"/>
    <property type="match status" value="1"/>
</dbReference>
<dbReference type="RefSeq" id="WP_071631676.1">
    <property type="nucleotide sequence ID" value="NZ_MOEC01000008.1"/>
</dbReference>
<gene>
    <name evidence="3" type="ORF">BLA27_10315</name>
</gene>
<evidence type="ECO:0000313" key="3">
    <source>
        <dbReference type="EMBL" id="OIS93691.1"/>
    </source>
</evidence>
<name>A0A1J6HMT1_9HYPH</name>
<evidence type="ECO:0008006" key="5">
    <source>
        <dbReference type="Google" id="ProtNLM"/>
    </source>
</evidence>
<feature type="chain" id="PRO_5009639121" description="DUF3300 domain-containing protein" evidence="2">
    <location>
        <begin position="35"/>
        <end position="443"/>
    </location>
</feature>
<dbReference type="AlphaFoldDB" id="A0A1J6HMT1"/>
<dbReference type="Proteomes" id="UP000182985">
    <property type="component" value="Unassembled WGS sequence"/>
</dbReference>
<evidence type="ECO:0000256" key="1">
    <source>
        <dbReference type="SAM" id="MobiDB-lite"/>
    </source>
</evidence>
<evidence type="ECO:0000256" key="2">
    <source>
        <dbReference type="SAM" id="SignalP"/>
    </source>
</evidence>
<reference evidence="3 4" key="1">
    <citation type="submission" date="2016-10" db="EMBL/GenBank/DDBJ databases">
        <title>The Draft Genome Sequence of the Potato Rhizosphere Bacteria Ochrobactrum sp. IPA7.2.</title>
        <authorList>
            <person name="Gogoleva N.E."/>
            <person name="Khlopko Y.A."/>
            <person name="Burygin G.L."/>
            <person name="Plotnikov A.O."/>
        </authorList>
    </citation>
    <scope>NUCLEOTIDE SEQUENCE [LARGE SCALE GENOMIC DNA]</scope>
    <source>
        <strain evidence="3 4">IPA7.2</strain>
    </source>
</reference>
<comment type="caution">
    <text evidence="3">The sequence shown here is derived from an EMBL/GenBank/DDBJ whole genome shotgun (WGS) entry which is preliminary data.</text>
</comment>
<organism evidence="3 4">
    <name type="scientific">Brucella cytisi</name>
    <dbReference type="NCBI Taxonomy" id="407152"/>
    <lineage>
        <taxon>Bacteria</taxon>
        <taxon>Pseudomonadati</taxon>
        <taxon>Pseudomonadota</taxon>
        <taxon>Alphaproteobacteria</taxon>
        <taxon>Hyphomicrobiales</taxon>
        <taxon>Brucellaceae</taxon>
        <taxon>Brucella/Ochrobactrum group</taxon>
        <taxon>Brucella</taxon>
    </lineage>
</organism>
<keyword evidence="4" id="KW-1185">Reference proteome</keyword>